<dbReference type="GO" id="GO:0016757">
    <property type="term" value="F:glycosyltransferase activity"/>
    <property type="evidence" value="ECO:0007669"/>
    <property type="project" value="InterPro"/>
</dbReference>
<dbReference type="Pfam" id="PF04577">
    <property type="entry name" value="Glyco_transf_61"/>
    <property type="match status" value="1"/>
</dbReference>
<reference evidence="2" key="1">
    <citation type="submission" date="2020-01" db="EMBL/GenBank/DDBJ databases">
        <authorList>
            <person name="Rat A."/>
        </authorList>
    </citation>
    <scope>NUCLEOTIDE SEQUENCE</scope>
    <source>
        <strain evidence="2">LMG 31228</strain>
    </source>
</reference>
<evidence type="ECO:0000313" key="3">
    <source>
        <dbReference type="Proteomes" id="UP001138709"/>
    </source>
</evidence>
<proteinExistence type="predicted"/>
<organism evidence="2 3">
    <name type="scientific">Neoroseomonas eburnea</name>
    <dbReference type="NCBI Taxonomy" id="1346889"/>
    <lineage>
        <taxon>Bacteria</taxon>
        <taxon>Pseudomonadati</taxon>
        <taxon>Pseudomonadota</taxon>
        <taxon>Alphaproteobacteria</taxon>
        <taxon>Acetobacterales</taxon>
        <taxon>Acetobacteraceae</taxon>
        <taxon>Neoroseomonas</taxon>
    </lineage>
</organism>
<gene>
    <name evidence="2" type="ORF">GXW74_00750</name>
</gene>
<dbReference type="EMBL" id="JAAEDL010000001">
    <property type="protein sequence ID" value="MBR0679002.1"/>
    <property type="molecule type" value="Genomic_DNA"/>
</dbReference>
<feature type="domain" description="Glycosyltransferase 61 catalytic" evidence="1">
    <location>
        <begin position="69"/>
        <end position="230"/>
    </location>
</feature>
<dbReference type="InterPro" id="IPR049625">
    <property type="entry name" value="Glyco_transf_61_cat"/>
</dbReference>
<dbReference type="Proteomes" id="UP001138709">
    <property type="component" value="Unassembled WGS sequence"/>
</dbReference>
<dbReference type="RefSeq" id="WP_211844356.1">
    <property type="nucleotide sequence ID" value="NZ_JAAEDL010000001.1"/>
</dbReference>
<evidence type="ECO:0000259" key="1">
    <source>
        <dbReference type="Pfam" id="PF04577"/>
    </source>
</evidence>
<reference evidence="2" key="2">
    <citation type="journal article" date="2021" name="Syst. Appl. Microbiol.">
        <title>Roseomonas hellenica sp. nov., isolated from roots of wild-growing Alkanna tinctoria.</title>
        <authorList>
            <person name="Rat A."/>
            <person name="Naranjo H.D."/>
            <person name="Lebbe L."/>
            <person name="Cnockaert M."/>
            <person name="Krigas N."/>
            <person name="Grigoriadou K."/>
            <person name="Maloupa E."/>
            <person name="Willems A."/>
        </authorList>
    </citation>
    <scope>NUCLEOTIDE SEQUENCE</scope>
    <source>
        <strain evidence="2">LMG 31228</strain>
    </source>
</reference>
<accession>A0A9X9X5L6</accession>
<evidence type="ECO:0000313" key="2">
    <source>
        <dbReference type="EMBL" id="MBR0679002.1"/>
    </source>
</evidence>
<protein>
    <submittedName>
        <fullName evidence="2">Glycosyltransferase family 61 protein</fullName>
    </submittedName>
</protein>
<dbReference type="AlphaFoldDB" id="A0A9X9X5L6"/>
<keyword evidence="3" id="KW-1185">Reference proteome</keyword>
<comment type="caution">
    <text evidence="2">The sequence shown here is derived from an EMBL/GenBank/DDBJ whole genome shotgun (WGS) entry which is preliminary data.</text>
</comment>
<name>A0A9X9X5L6_9PROT</name>
<sequence>MPYLRWQPSEPDGRLEGGPVFPAAAPGWVHMPARAGRIWARGPESVPAGVAFEEVRGRYAFAGPCLAHFGHMLGEFVHRLWVLRDDPDLVPLLVATRQQGAGIPGFLAEWLRLVGARPPLLVDRPMRLEEVVVGEPGRVLGTATSAEYGAVLGGMLPPALLAPSGGASRLAIMRGHLQTGRCVGEAWIESFLATQGYRIFRPEAHSLAEQIAALAAADRIVMSEGSAMHLFDVLPPIRAEVAVLVRRPGSGMAGHCLATKVRRLAQFRPHFIIGTLDATHPRANAITGVEPRDFLVHLAEEGFIEAVPEERFLDEPGLLEADLAAYAAGWRSRRSPMPPGDFVTRAAASCRAGRMDPLLRATLDGSAGRR</sequence>